<reference evidence="2 3" key="1">
    <citation type="submission" date="2022-10" db="EMBL/GenBank/DDBJ databases">
        <title>Janthinobacterium sp. hw3 Genome sequencing.</title>
        <authorList>
            <person name="Park S."/>
        </authorList>
    </citation>
    <scope>NUCLEOTIDE SEQUENCE [LARGE SCALE GENOMIC DNA]</scope>
    <source>
        <strain evidence="3">hw3</strain>
    </source>
</reference>
<dbReference type="EMBL" id="JAQQXR010000001">
    <property type="protein sequence ID" value="MDC8756979.1"/>
    <property type="molecule type" value="Genomic_DNA"/>
</dbReference>
<feature type="chain" id="PRO_5046390050" description="Lipoprotein" evidence="1">
    <location>
        <begin position="21"/>
        <end position="139"/>
    </location>
</feature>
<comment type="caution">
    <text evidence="2">The sequence shown here is derived from an EMBL/GenBank/DDBJ whole genome shotgun (WGS) entry which is preliminary data.</text>
</comment>
<evidence type="ECO:0008006" key="4">
    <source>
        <dbReference type="Google" id="ProtNLM"/>
    </source>
</evidence>
<dbReference type="RefSeq" id="WP_273669633.1">
    <property type="nucleotide sequence ID" value="NZ_JAQQXR010000001.1"/>
</dbReference>
<accession>A0ABT5JWH0</accession>
<organism evidence="2 3">
    <name type="scientific">Janthinobacterium fluminis</name>
    <dbReference type="NCBI Taxonomy" id="2987524"/>
    <lineage>
        <taxon>Bacteria</taxon>
        <taxon>Pseudomonadati</taxon>
        <taxon>Pseudomonadota</taxon>
        <taxon>Betaproteobacteria</taxon>
        <taxon>Burkholderiales</taxon>
        <taxon>Oxalobacteraceae</taxon>
        <taxon>Janthinobacterium</taxon>
    </lineage>
</organism>
<gene>
    <name evidence="2" type="ORF">OIK44_05175</name>
</gene>
<proteinExistence type="predicted"/>
<keyword evidence="1" id="KW-0732">Signal</keyword>
<name>A0ABT5JWH0_9BURK</name>
<evidence type="ECO:0000313" key="2">
    <source>
        <dbReference type="EMBL" id="MDC8756979.1"/>
    </source>
</evidence>
<evidence type="ECO:0000313" key="3">
    <source>
        <dbReference type="Proteomes" id="UP001221208"/>
    </source>
</evidence>
<dbReference type="Proteomes" id="UP001221208">
    <property type="component" value="Unassembled WGS sequence"/>
</dbReference>
<protein>
    <recommendedName>
        <fullName evidence="4">Lipoprotein</fullName>
    </recommendedName>
</protein>
<keyword evidence="3" id="KW-1185">Reference proteome</keyword>
<evidence type="ECO:0000256" key="1">
    <source>
        <dbReference type="SAM" id="SignalP"/>
    </source>
</evidence>
<feature type="signal peptide" evidence="1">
    <location>
        <begin position="1"/>
        <end position="20"/>
    </location>
</feature>
<sequence>MRLSYAAILMATLYAGCAGAGDPPAAAQAGAAAARPPKPIPDIEPETTEQLRAVLLHIAAGKATMEGYTERAAAAAQGQEMGARLRAYGALQALQLLERKVDGENRVYRYRAVYAQGPVLVDVTFGKGARIDRLQLAPE</sequence>